<feature type="signal peptide" evidence="1">
    <location>
        <begin position="1"/>
        <end position="23"/>
    </location>
</feature>
<name>F8PCJ0_SERL9</name>
<reference evidence="2" key="1">
    <citation type="submission" date="2011-04" db="EMBL/GenBank/DDBJ databases">
        <title>Evolution of plant cell wall degrading machinery underlies the functional diversity of forest fungi.</title>
        <authorList>
            <consortium name="US DOE Joint Genome Institute (JGI-PGF)"/>
            <person name="Eastwood D.C."/>
            <person name="Floudas D."/>
            <person name="Binder M."/>
            <person name="Majcherczyk A."/>
            <person name="Schneider P."/>
            <person name="Aerts A."/>
            <person name="Asiegbu F.O."/>
            <person name="Baker S.E."/>
            <person name="Barry K."/>
            <person name="Bendiksby M."/>
            <person name="Blumentritt M."/>
            <person name="Coutinho P.M."/>
            <person name="Cullen D."/>
            <person name="Cullen D."/>
            <person name="Gathman A."/>
            <person name="Goodell B."/>
            <person name="Henrissat B."/>
            <person name="Ihrmark K."/>
            <person name="Kauserud H."/>
            <person name="Kohler A."/>
            <person name="LaButti K."/>
            <person name="Lapidus A."/>
            <person name="Lavin J.L."/>
            <person name="Lee Y.-H."/>
            <person name="Lindquist E."/>
            <person name="Lilly W."/>
            <person name="Lucas S."/>
            <person name="Morin E."/>
            <person name="Murat C."/>
            <person name="Oguiza J.A."/>
            <person name="Park J."/>
            <person name="Pisabarro A.G."/>
            <person name="Riley R."/>
            <person name="Rosling A."/>
            <person name="Salamov A."/>
            <person name="Schmidt O."/>
            <person name="Schmutz J."/>
            <person name="Skrede I."/>
            <person name="Stenlid J."/>
            <person name="Wiebenga A."/>
            <person name="Xie X."/>
            <person name="Kues U."/>
            <person name="Hibbett D.S."/>
            <person name="Hoffmeister D."/>
            <person name="Hogberg N."/>
            <person name="Martin F."/>
            <person name="Grigoriev I.V."/>
            <person name="Watkinson S.C."/>
        </authorList>
    </citation>
    <scope>NUCLEOTIDE SEQUENCE</scope>
    <source>
        <strain evidence="2">S7.9</strain>
    </source>
</reference>
<proteinExistence type="predicted"/>
<dbReference type="EMBL" id="GL945444">
    <property type="protein sequence ID" value="EGO19388.1"/>
    <property type="molecule type" value="Genomic_DNA"/>
</dbReference>
<protein>
    <submittedName>
        <fullName evidence="2">Uncharacterized protein</fullName>
    </submittedName>
</protein>
<evidence type="ECO:0000313" key="2">
    <source>
        <dbReference type="EMBL" id="EGO19388.1"/>
    </source>
</evidence>
<accession>F8PCJ0</accession>
<dbReference type="HOGENOM" id="CLU_061244_0_0_1"/>
<dbReference type="OrthoDB" id="2310204at2759"/>
<sequence>MARTSYHWRSLSYILAIVEVALAALDGEGIAQPHGVPPASSIPTPTPRSVAQRATVSVPPAGYYNPYDGGGSLLTAVVGTYPPGQGEPINAIISAYSDSAVLQSTASNGGLINYYQSFGFSTECLGQHAGNNQGANLGDGNGYLNQTAVIRWDYGDPTLGTCEETIEGGNHVRYWIQDGSQADSGAIFMAVSYEMPIAEQHNIVPNGYNLGRDWLVGNATSQSQIIPTLNDTNSSTYSGQTAFNGYTYSTSVKYVSGLLPNTSYGINHNGSVPVPGDNAVDGLVAVMTVKIVGEPASSGAEWSLPSTGMWTLSMLVLLLSIFSASPLL</sequence>
<dbReference type="RefSeq" id="XP_007324109.1">
    <property type="nucleotide sequence ID" value="XM_007324047.1"/>
</dbReference>
<dbReference type="KEGG" id="sla:SERLADRAFT_479912"/>
<dbReference type="AlphaFoldDB" id="F8PCJ0"/>
<evidence type="ECO:0000256" key="1">
    <source>
        <dbReference type="SAM" id="SignalP"/>
    </source>
</evidence>
<organism>
    <name type="scientific">Serpula lacrymans var. lacrymans (strain S7.9)</name>
    <name type="common">Dry rot fungus</name>
    <dbReference type="NCBI Taxonomy" id="578457"/>
    <lineage>
        <taxon>Eukaryota</taxon>
        <taxon>Fungi</taxon>
        <taxon>Dikarya</taxon>
        <taxon>Basidiomycota</taxon>
        <taxon>Agaricomycotina</taxon>
        <taxon>Agaricomycetes</taxon>
        <taxon>Agaricomycetidae</taxon>
        <taxon>Boletales</taxon>
        <taxon>Coniophorineae</taxon>
        <taxon>Serpulaceae</taxon>
        <taxon>Serpula</taxon>
    </lineage>
</organism>
<dbReference type="Proteomes" id="UP000008064">
    <property type="component" value="Unassembled WGS sequence"/>
</dbReference>
<dbReference type="GeneID" id="18821432"/>
<feature type="chain" id="PRO_5003376682" evidence="1">
    <location>
        <begin position="24"/>
        <end position="328"/>
    </location>
</feature>
<keyword evidence="1" id="KW-0732">Signal</keyword>
<gene>
    <name evidence="2" type="ORF">SERLADRAFT_479912</name>
</gene>